<keyword evidence="4" id="KW-0472">Membrane</keyword>
<dbReference type="RefSeq" id="WP_162847368.1">
    <property type="nucleotide sequence ID" value="NZ_SNWP01000010.1"/>
</dbReference>
<feature type="transmembrane region" description="Helical" evidence="4">
    <location>
        <begin position="13"/>
        <end position="37"/>
    </location>
</feature>
<dbReference type="InterPro" id="IPR017850">
    <property type="entry name" value="Alkaline_phosphatase_core_sf"/>
</dbReference>
<accession>A0A4R6J1Z1</accession>
<feature type="transmembrane region" description="Helical" evidence="4">
    <location>
        <begin position="573"/>
        <end position="594"/>
    </location>
</feature>
<feature type="domain" description="Sulfatase N-terminal" evidence="5">
    <location>
        <begin position="795"/>
        <end position="1087"/>
    </location>
</feature>
<dbReference type="Proteomes" id="UP000295741">
    <property type="component" value="Unassembled WGS sequence"/>
</dbReference>
<dbReference type="AlphaFoldDB" id="A0A4R6J1Z1"/>
<dbReference type="SUPFAM" id="SSF53649">
    <property type="entry name" value="Alkaline phosphatase-like"/>
    <property type="match status" value="1"/>
</dbReference>
<dbReference type="InterPro" id="IPR029044">
    <property type="entry name" value="Nucleotide-diphossugar_trans"/>
</dbReference>
<evidence type="ECO:0000313" key="7">
    <source>
        <dbReference type="Proteomes" id="UP000295741"/>
    </source>
</evidence>
<dbReference type="SUPFAM" id="SSF53448">
    <property type="entry name" value="Nucleotide-diphospho-sugar transferases"/>
    <property type="match status" value="1"/>
</dbReference>
<gene>
    <name evidence="6" type="ORF">BC659_1367</name>
</gene>
<evidence type="ECO:0000259" key="5">
    <source>
        <dbReference type="Pfam" id="PF00884"/>
    </source>
</evidence>
<protein>
    <submittedName>
        <fullName evidence="6">Cellulose synthase/poly-beta-1,6-N-acetylglucosamine synthase-like glycosyltransferase</fullName>
    </submittedName>
</protein>
<dbReference type="PANTHER" id="PTHR43630:SF1">
    <property type="entry name" value="POLY-BETA-1,6-N-ACETYL-D-GLUCOSAMINE SYNTHASE"/>
    <property type="match status" value="1"/>
</dbReference>
<evidence type="ECO:0000313" key="6">
    <source>
        <dbReference type="EMBL" id="TDO29279.1"/>
    </source>
</evidence>
<dbReference type="CDD" id="cd06423">
    <property type="entry name" value="CESA_like"/>
    <property type="match status" value="1"/>
</dbReference>
<dbReference type="CDD" id="cd16015">
    <property type="entry name" value="LTA_synthase"/>
    <property type="match status" value="1"/>
</dbReference>
<sequence>MNWNILVDILFDILTYGIFIYSTLLLLSYIAIAVFSIGETRKYLKKNSFTDYRMLASSVHAPSVTILAPAYNEGMTIVENIRSLLSIYYVNLELIVINDGSKDDCLQKMITAYDLEKIDYFVDYKIKTKEVRGVYKSRNPIYHKLLVVDKVNGGKADALNVGINIASNKYLVCIDVDCILEQDALLKMIKPFLEQTDEKVIASGGVVRIANSCVIEDGKLVKVKLASEYLPRMQILEYIRAFILGRMAWSRLNGLMLISGAFGAFDKEIAIKCGGYDHNTVGEDMELVVRMRRYMEERNEKYRVTYIPDPLCWTEAPNSFNILGRQRNRWTRGTIETLKFHKKMFFNPKYGLLGMLSYPYWFFFEMCAPVIEFFGFVCFFIFAAFGLLDWGFFFAYLLFIISFGYLYSAFAILMEVITYNQYKRRTDILILLLTALTEPFYFHPFVVWSAIKGYIDYFRKKKAWGEMTRQGFTQKATTNTPVPIVEAPALVVPEPVIAVTEATTEEPVIAVKESFYKRKVAPFLSKIPDVLFESFRYYIGHMLVLLLLLFVARGIELGIDYSEHGKPAQLDKIILYGLAKDIAFATLITLWGYIPFTLLFIIGRKTAHISFIIFGTLLTLVQIALSKYFVTSLVPLGADLWSYSWADIQQTVGASGGLNIVTIALLVVTTCIFAISLRKLPHLLLPNDGLVVFFILMVVTGGIRNLSRVTDNMLPGNEYSNNLSLNKSYFFYKASYDQFFPTTIEDDIYKDEYVPDNMLVEDVEVDPKNFPFLHRIDSTKNVLSPFFVKADSTPPNFVIILVEGLGRAFSNQNAYLGSFTPFLDSLSTQSLYWENFLSTSGRTFSVLPSVLGSLPFGNTGFTELGDQMPEHISLVSLLKRNNYKTSFYYGGDASFDNMAVFLRKTGIDKVYDEENFPSSGGYFKLPASASGFSWGYDDASVFKYALTDTDTLSPSLKVLLTVATHSPFLINNASTYLNFFEKRMEDLKFSEAQKKTYRNYSKQYASILYTDQAIKEFINNYRRRSDFKNTVFIITGDHRMPEIPMSTKIDRYHVPLLIYSPLLAKKQKFSSVSSHFDITPTLTAWLKYSHKLNIPDINAWLGTGIDTAVRFRNIHTIALKQTKPELIDFVRGDYMLNGDAVFKIMPNMDLEPDNTPEKKFSLKSAFNKFKKNNQDFVTNGKLVPDSLSKKYGGR</sequence>
<dbReference type="EMBL" id="SNWP01000010">
    <property type="protein sequence ID" value="TDO29279.1"/>
    <property type="molecule type" value="Genomic_DNA"/>
</dbReference>
<reference evidence="6 7" key="1">
    <citation type="submission" date="2019-03" db="EMBL/GenBank/DDBJ databases">
        <title>Genomic Encyclopedia of Archaeal and Bacterial Type Strains, Phase II (KMG-II): from individual species to whole genera.</title>
        <authorList>
            <person name="Goeker M."/>
        </authorList>
    </citation>
    <scope>NUCLEOTIDE SEQUENCE [LARGE SCALE GENOMIC DNA]</scope>
    <source>
        <strain evidence="6 7">DSM 28323</strain>
    </source>
</reference>
<evidence type="ECO:0000256" key="1">
    <source>
        <dbReference type="ARBA" id="ARBA00006739"/>
    </source>
</evidence>
<feature type="transmembrane region" description="Helical" evidence="4">
    <location>
        <begin position="689"/>
        <end position="707"/>
    </location>
</feature>
<dbReference type="InterPro" id="IPR000917">
    <property type="entry name" value="Sulfatase_N"/>
</dbReference>
<feature type="transmembrane region" description="Helical" evidence="4">
    <location>
        <begin position="360"/>
        <end position="387"/>
    </location>
</feature>
<comment type="caution">
    <text evidence="6">The sequence shown here is derived from an EMBL/GenBank/DDBJ whole genome shotgun (WGS) entry which is preliminary data.</text>
</comment>
<feature type="transmembrane region" description="Helical" evidence="4">
    <location>
        <begin position="393"/>
        <end position="416"/>
    </location>
</feature>
<feature type="transmembrane region" description="Helical" evidence="4">
    <location>
        <begin position="428"/>
        <end position="451"/>
    </location>
</feature>
<keyword evidence="4" id="KW-0812">Transmembrane</keyword>
<evidence type="ECO:0000256" key="3">
    <source>
        <dbReference type="ARBA" id="ARBA00022679"/>
    </source>
</evidence>
<proteinExistence type="inferred from homology"/>
<keyword evidence="3 6" id="KW-0808">Transferase</keyword>
<evidence type="ECO:0000256" key="2">
    <source>
        <dbReference type="ARBA" id="ARBA00022676"/>
    </source>
</evidence>
<keyword evidence="2" id="KW-0328">Glycosyltransferase</keyword>
<feature type="transmembrane region" description="Helical" evidence="4">
    <location>
        <begin position="535"/>
        <end position="552"/>
    </location>
</feature>
<evidence type="ECO:0000256" key="4">
    <source>
        <dbReference type="SAM" id="Phobius"/>
    </source>
</evidence>
<keyword evidence="4" id="KW-1133">Transmembrane helix</keyword>
<comment type="similarity">
    <text evidence="1">Belongs to the glycosyltransferase 2 family.</text>
</comment>
<keyword evidence="7" id="KW-1185">Reference proteome</keyword>
<dbReference type="Gene3D" id="3.40.720.10">
    <property type="entry name" value="Alkaline Phosphatase, subunit A"/>
    <property type="match status" value="1"/>
</dbReference>
<dbReference type="Pfam" id="PF00884">
    <property type="entry name" value="Sulfatase"/>
    <property type="match status" value="1"/>
</dbReference>
<dbReference type="GO" id="GO:0016757">
    <property type="term" value="F:glycosyltransferase activity"/>
    <property type="evidence" value="ECO:0007669"/>
    <property type="project" value="UniProtKB-KW"/>
</dbReference>
<dbReference type="Gene3D" id="3.90.550.10">
    <property type="entry name" value="Spore Coat Polysaccharide Biosynthesis Protein SpsA, Chain A"/>
    <property type="match status" value="1"/>
</dbReference>
<dbReference type="Pfam" id="PF13641">
    <property type="entry name" value="Glyco_tranf_2_3"/>
    <property type="match status" value="1"/>
</dbReference>
<dbReference type="PANTHER" id="PTHR43630">
    <property type="entry name" value="POLY-BETA-1,6-N-ACETYL-D-GLUCOSAMINE SYNTHASE"/>
    <property type="match status" value="1"/>
</dbReference>
<feature type="transmembrane region" description="Helical" evidence="4">
    <location>
        <begin position="658"/>
        <end position="677"/>
    </location>
</feature>
<organism evidence="6 7">
    <name type="scientific">Sediminibacterium goheungense</name>
    <dbReference type="NCBI Taxonomy" id="1086393"/>
    <lineage>
        <taxon>Bacteria</taxon>
        <taxon>Pseudomonadati</taxon>
        <taxon>Bacteroidota</taxon>
        <taxon>Chitinophagia</taxon>
        <taxon>Chitinophagales</taxon>
        <taxon>Chitinophagaceae</taxon>
        <taxon>Sediminibacterium</taxon>
    </lineage>
</organism>
<name>A0A4R6J1Z1_9BACT</name>